<sequence>MVPRVCNESSSVGKNMGHKLTLVESMAHHDDGPETVFDPYDNVTFTQCQLHQAIDPDYLGRASDAVDLCLADERSNGVFSGSLERDITDGKIPGQIFTVPHATDSRCSSAWVSFDSVEELSSDFSVEEKFPLNASVAQATSLSLHRLTAEVLRAYKQMKHVVQQRIYRRYYINWIRFLTQKPSRTAETQTRENDVLCAANPRVALAHSDVRVSAIDVLLMPLPSLTSACGSEHGARDDASSKRTQDELREGYQPILFSSRHVSVTPLCDPATWPTKQPSPMILRSRNTPFLLQDYGRRSSPPKRAVMLLPIFPNITLPLLMDPGCHVTICQPNALK</sequence>
<dbReference type="EMBL" id="AHKC01006555">
    <property type="protein sequence ID" value="EKF38263.1"/>
    <property type="molecule type" value="Genomic_DNA"/>
</dbReference>
<gene>
    <name evidence="2" type="ORF">MOQ_001528</name>
    <name evidence="1" type="ORF">MOQ_001529</name>
</gene>
<protein>
    <submittedName>
        <fullName evidence="2">Uncharacterized protein</fullName>
    </submittedName>
</protein>
<accession>K2NG15</accession>
<dbReference type="EMBL" id="AHKC01006554">
    <property type="protein sequence ID" value="EKF38265.1"/>
    <property type="molecule type" value="Genomic_DNA"/>
</dbReference>
<reference evidence="2 3" key="1">
    <citation type="journal article" date="2012" name="BMC Genomics">
        <title>Comparative genomic analysis of human infective Trypanosoma cruzi lineages with the bat-restricted subspecies T. cruzi marinkellei.</title>
        <authorList>
            <person name="Franzen O."/>
            <person name="Talavera-Lopez C."/>
            <person name="Ochaya S."/>
            <person name="Butler C.E."/>
            <person name="Messenger L.A."/>
            <person name="Lewis M.D."/>
            <person name="Llewellyn M.S."/>
            <person name="Marinkelle C.J."/>
            <person name="Tyler K.M."/>
            <person name="Miles M.A."/>
            <person name="Andersson B."/>
        </authorList>
    </citation>
    <scope>NUCLEOTIDE SEQUENCE [LARGE SCALE GENOMIC DNA]</scope>
    <source>
        <strain evidence="2 3">B7</strain>
    </source>
</reference>
<evidence type="ECO:0000313" key="3">
    <source>
        <dbReference type="Proteomes" id="UP000007350"/>
    </source>
</evidence>
<keyword evidence="3" id="KW-1185">Reference proteome</keyword>
<evidence type="ECO:0000313" key="1">
    <source>
        <dbReference type="EMBL" id="EKF38263.1"/>
    </source>
</evidence>
<name>K2NG15_TRYCR</name>
<proteinExistence type="predicted"/>
<comment type="caution">
    <text evidence="2">The sequence shown here is derived from an EMBL/GenBank/DDBJ whole genome shotgun (WGS) entry which is preliminary data.</text>
</comment>
<evidence type="ECO:0000313" key="2">
    <source>
        <dbReference type="EMBL" id="EKF38265.1"/>
    </source>
</evidence>
<dbReference type="AlphaFoldDB" id="K2NG15"/>
<dbReference type="OrthoDB" id="245706at2759"/>
<organism evidence="2 3">
    <name type="scientific">Trypanosoma cruzi marinkellei</name>
    <dbReference type="NCBI Taxonomy" id="85056"/>
    <lineage>
        <taxon>Eukaryota</taxon>
        <taxon>Discoba</taxon>
        <taxon>Euglenozoa</taxon>
        <taxon>Kinetoplastea</taxon>
        <taxon>Metakinetoplastina</taxon>
        <taxon>Trypanosomatida</taxon>
        <taxon>Trypanosomatidae</taxon>
        <taxon>Trypanosoma</taxon>
        <taxon>Schizotrypanum</taxon>
    </lineage>
</organism>
<dbReference type="Proteomes" id="UP000007350">
    <property type="component" value="Unassembled WGS sequence"/>
</dbReference>